<sequence length="254" mass="27990">MSGQDGAHNNSTTTERANVDPHLTNVLKHYATSVDNNPDKWTELAKCLINNLPSVTSQVRCILHTSLPTCNTCMLSCLTVLAMASQAFNGLKELEKAYVDLEQTKVQLKQRKDEHKMLQNRLKEAIGNTTALQAEVVKAQQQVAELQAELKKREAQCANLEAQLKGMVVSDEETRLRARCKELEEEIEALRRQPAESRSLQQVSTPPPARAVAEGDNIAGPSGIQQVDQARSALKPTRLSFEEPIGNAQVTPKA</sequence>
<evidence type="ECO:0000256" key="1">
    <source>
        <dbReference type="SAM" id="MobiDB-lite"/>
    </source>
</evidence>
<evidence type="ECO:0000313" key="3">
    <source>
        <dbReference type="Proteomes" id="UP000485058"/>
    </source>
</evidence>
<organism evidence="2 3">
    <name type="scientific">Haematococcus lacustris</name>
    <name type="common">Green alga</name>
    <name type="synonym">Haematococcus pluvialis</name>
    <dbReference type="NCBI Taxonomy" id="44745"/>
    <lineage>
        <taxon>Eukaryota</taxon>
        <taxon>Viridiplantae</taxon>
        <taxon>Chlorophyta</taxon>
        <taxon>core chlorophytes</taxon>
        <taxon>Chlorophyceae</taxon>
        <taxon>CS clade</taxon>
        <taxon>Chlamydomonadales</taxon>
        <taxon>Haematococcaceae</taxon>
        <taxon>Haematococcus</taxon>
    </lineage>
</organism>
<gene>
    <name evidence="2" type="ORF">HaLaN_02829</name>
</gene>
<protein>
    <submittedName>
        <fullName evidence="2">Uncharacterized protein</fullName>
    </submittedName>
</protein>
<name>A0A699YM82_HAELA</name>
<accession>A0A699YM82</accession>
<dbReference type="Gene3D" id="1.20.920.20">
    <property type="match status" value="1"/>
</dbReference>
<keyword evidence="3" id="KW-1185">Reference proteome</keyword>
<dbReference type="EMBL" id="BLLF01000127">
    <property type="protein sequence ID" value="GFH07944.1"/>
    <property type="molecule type" value="Genomic_DNA"/>
</dbReference>
<feature type="non-terminal residue" evidence="2">
    <location>
        <position position="1"/>
    </location>
</feature>
<feature type="region of interest" description="Disordered" evidence="1">
    <location>
        <begin position="192"/>
        <end position="254"/>
    </location>
</feature>
<dbReference type="Proteomes" id="UP000485058">
    <property type="component" value="Unassembled WGS sequence"/>
</dbReference>
<comment type="caution">
    <text evidence="2">The sequence shown here is derived from an EMBL/GenBank/DDBJ whole genome shotgun (WGS) entry which is preliminary data.</text>
</comment>
<evidence type="ECO:0000313" key="2">
    <source>
        <dbReference type="EMBL" id="GFH07944.1"/>
    </source>
</evidence>
<proteinExistence type="predicted"/>
<feature type="region of interest" description="Disordered" evidence="1">
    <location>
        <begin position="1"/>
        <end position="20"/>
    </location>
</feature>
<reference evidence="2 3" key="1">
    <citation type="submission" date="2020-02" db="EMBL/GenBank/DDBJ databases">
        <title>Draft genome sequence of Haematococcus lacustris strain NIES-144.</title>
        <authorList>
            <person name="Morimoto D."/>
            <person name="Nakagawa S."/>
            <person name="Yoshida T."/>
            <person name="Sawayama S."/>
        </authorList>
    </citation>
    <scope>NUCLEOTIDE SEQUENCE [LARGE SCALE GENOMIC DNA]</scope>
    <source>
        <strain evidence="2 3">NIES-144</strain>
    </source>
</reference>
<dbReference type="AlphaFoldDB" id="A0A699YM82"/>
<feature type="compositionally biased region" description="Polar residues" evidence="1">
    <location>
        <begin position="1"/>
        <end position="16"/>
    </location>
</feature>